<gene>
    <name evidence="1" type="ORF">CUR178_03092</name>
</gene>
<dbReference type="KEGG" id="lenr:94170339"/>
<name>A0A836HAK6_LEIEN</name>
<dbReference type="RefSeq" id="XP_067690932.1">
    <property type="nucleotide sequence ID" value="XM_067834829.1"/>
</dbReference>
<dbReference type="OrthoDB" id="272220at2759"/>
<accession>A0A836HAK6</accession>
<reference evidence="1 2" key="1">
    <citation type="submission" date="2021-02" db="EMBL/GenBank/DDBJ databases">
        <title>Leishmania (Mundinia) enrietti genome sequencing and assembly.</title>
        <authorList>
            <person name="Almutairi H."/>
            <person name="Gatherer D."/>
        </authorList>
    </citation>
    <scope>NUCLEOTIDE SEQUENCE [LARGE SCALE GENOMIC DNA]</scope>
    <source>
        <strain evidence="1">CUR178</strain>
    </source>
</reference>
<evidence type="ECO:0000313" key="2">
    <source>
        <dbReference type="Proteomes" id="UP000674179"/>
    </source>
</evidence>
<dbReference type="EMBL" id="JAFHKP010000030">
    <property type="protein sequence ID" value="KAG5473173.1"/>
    <property type="molecule type" value="Genomic_DNA"/>
</dbReference>
<dbReference type="Proteomes" id="UP000674179">
    <property type="component" value="Chromosome 30"/>
</dbReference>
<protein>
    <submittedName>
        <fullName evidence="1">Uncharacterized protein</fullName>
    </submittedName>
</protein>
<organism evidence="1 2">
    <name type="scientific">Leishmania enriettii</name>
    <dbReference type="NCBI Taxonomy" id="5663"/>
    <lineage>
        <taxon>Eukaryota</taxon>
        <taxon>Discoba</taxon>
        <taxon>Euglenozoa</taxon>
        <taxon>Kinetoplastea</taxon>
        <taxon>Metakinetoplastina</taxon>
        <taxon>Trypanosomatida</taxon>
        <taxon>Trypanosomatidae</taxon>
        <taxon>Leishmaniinae</taxon>
        <taxon>Leishmania</taxon>
    </lineage>
</organism>
<evidence type="ECO:0000313" key="1">
    <source>
        <dbReference type="EMBL" id="KAG5473173.1"/>
    </source>
</evidence>
<keyword evidence="2" id="KW-1185">Reference proteome</keyword>
<dbReference type="AlphaFoldDB" id="A0A836HAK6"/>
<comment type="caution">
    <text evidence="1">The sequence shown here is derived from an EMBL/GenBank/DDBJ whole genome shotgun (WGS) entry which is preliminary data.</text>
</comment>
<sequence length="1004" mass="105578">MPRAGSKLVPIGCNMNDAAYPFRGEHRLDNCINHGHSGVVKKIPTSMSMRISGSNLVIEQVKTPKGIELECELGVDGGIPRPVSLQPASAFMVPGDGHDYNLTTTVKASGNAAKHYCKLTFNGSEGTSVLRVRAPEGCCPDAVYFVADGRRLRPTAGWFRIPIHTKDCALVANCPLDGEPILPFSPTTTPPPLPVMFDGVAERAPEPATGAPLTVGYVPDLETRIQPPVIPSAGVVGPAGPCAATMPSFVATAPNFTLQLTGENGTSAVGIGVASLPLSHRRAQTVQIVASDALGRVVLRHRSHVPSLEAAAVTMHLKDDSNGELAVSANIGSMLTVGGVPRVDPSSAVVLPRVVAQQVIVEQANTDGSVSKAMLDVAPKCGMGPIPAAAPPPPLPRPRETQVQPESWVKELCDTLQNSNPEEQRRLVQNIHPSTIAGATVVNFVRDQLTRQPPVISFTVSNNGLEAVQCPGCSVTATVGSDPVHQIPPFGSVRLTPGKSALLTATNTLTQRTVSSCQVQMAMSSAVGFMSTTGSAGSPVQAGVSADSKADNELVKRLVDCLLRHNMSAQQVADELDSMSTTLFSTQGRRLLPLLASCLHSATASSAAPASQEPSKTQVAAAALEEIFFTCGPGYLDNIHTTQPQYHLFGAVDNQAPQVLPQRGRIPAQGTFEDEHRAFFVSLTARDPTTGAIKAEKTITVLGARREAKPIIAAVEAPPPAPVSLPAAPIPAKAPPEPVAQDSLRESGVAAAGGPARMPEAQLALGTAGAAIPYLDVSLQVVGQDIQARILCSPHLRIVCDVDGVGGNTGLSDFVAKMLASRFHLVNLSLLDLHGRVVFQQKLGIPSMISPLWGLALQHNGLSVDPESGSLATASVDRALERALQGNFVSFDASVPHFVHLRKYHNGLHGTCAGEVSLRLPGVTLPPELEEVTRIMRRRADGQVSDPQAKEQLQQLHARCTAPAIAELITGILDCWPAPDGANVSTSGRDSPSSRIFFRLTGTD</sequence>
<proteinExistence type="predicted"/>
<dbReference type="GeneID" id="94170339"/>